<evidence type="ECO:0000313" key="9">
    <source>
        <dbReference type="EMBL" id="TWI42704.1"/>
    </source>
</evidence>
<proteinExistence type="inferred from homology"/>
<dbReference type="OrthoDB" id="9766796at2"/>
<feature type="domain" description="FAD dependent oxidoreductase" evidence="7">
    <location>
        <begin position="9"/>
        <end position="365"/>
    </location>
</feature>
<dbReference type="PANTHER" id="PTHR11985:SF15">
    <property type="entry name" value="GLYCEROL-3-PHOSPHATE DEHYDROGENASE, MITOCHONDRIAL"/>
    <property type="match status" value="1"/>
</dbReference>
<dbReference type="SUPFAM" id="SSF51905">
    <property type="entry name" value="FAD/NAD(P)-binding domain"/>
    <property type="match status" value="1"/>
</dbReference>
<evidence type="ECO:0000256" key="1">
    <source>
        <dbReference type="ARBA" id="ARBA00001974"/>
    </source>
</evidence>
<accession>A0A562PE39</accession>
<dbReference type="AlphaFoldDB" id="A0A562PE39"/>
<feature type="domain" description="Alpha-glycerophosphate oxidase C-terminal" evidence="8">
    <location>
        <begin position="388"/>
        <end position="498"/>
    </location>
</feature>
<gene>
    <name evidence="9" type="ORF">IQ26_00467</name>
</gene>
<keyword evidence="3 6" id="KW-0285">Flavoprotein</keyword>
<dbReference type="Proteomes" id="UP000317122">
    <property type="component" value="Unassembled WGS sequence"/>
</dbReference>
<dbReference type="Gene3D" id="3.50.50.60">
    <property type="entry name" value="FAD/NAD(P)-binding domain"/>
    <property type="match status" value="1"/>
</dbReference>
<evidence type="ECO:0000259" key="7">
    <source>
        <dbReference type="Pfam" id="PF01266"/>
    </source>
</evidence>
<evidence type="ECO:0000313" key="10">
    <source>
        <dbReference type="Proteomes" id="UP000317122"/>
    </source>
</evidence>
<protein>
    <recommendedName>
        <fullName evidence="6">Glycerol-3-phosphate dehydrogenase</fullName>
        <ecNumber evidence="6">1.1.5.3</ecNumber>
    </recommendedName>
</protein>
<comment type="catalytic activity">
    <reaction evidence="6">
        <text>a quinone + sn-glycerol 3-phosphate = dihydroxyacetone phosphate + a quinol</text>
        <dbReference type="Rhea" id="RHEA:18977"/>
        <dbReference type="ChEBI" id="CHEBI:24646"/>
        <dbReference type="ChEBI" id="CHEBI:57597"/>
        <dbReference type="ChEBI" id="CHEBI:57642"/>
        <dbReference type="ChEBI" id="CHEBI:132124"/>
        <dbReference type="EC" id="1.1.5.3"/>
    </reaction>
</comment>
<keyword evidence="5 6" id="KW-0560">Oxidoreductase</keyword>
<dbReference type="PROSITE" id="PS00977">
    <property type="entry name" value="FAD_G3PDH_1"/>
    <property type="match status" value="1"/>
</dbReference>
<dbReference type="RefSeq" id="WP_145712610.1">
    <property type="nucleotide sequence ID" value="NZ_BSPF01000074.1"/>
</dbReference>
<comment type="caution">
    <text evidence="9">The sequence shown here is derived from an EMBL/GenBank/DDBJ whole genome shotgun (WGS) entry which is preliminary data.</text>
</comment>
<evidence type="ECO:0000259" key="8">
    <source>
        <dbReference type="Pfam" id="PF16901"/>
    </source>
</evidence>
<dbReference type="PRINTS" id="PR01001">
    <property type="entry name" value="FADG3PDH"/>
</dbReference>
<dbReference type="NCBIfam" id="NF008899">
    <property type="entry name" value="PRK12266.1"/>
    <property type="match status" value="1"/>
</dbReference>
<dbReference type="NCBIfam" id="NF009906">
    <property type="entry name" value="PRK13369.1"/>
    <property type="match status" value="1"/>
</dbReference>
<sequence length="509" mass="56706">MGVSSPIHDIFVIGGGINGCGIARDAVGRGFSVFLAEMNDLASGTSSGSTKLIHGGLRYLEFYEFRLVREALMEREVLWKNAPHIIWPMRFVLPYAKGLRPAWLIRLGLFLYDHIGGRKLLPATKTLDMAKDPAGKPLKPLFRKAFEYSDGWVNDARLVALNARDAADRGATIRTRTKVIGARREGELWTVRLEDAQTGDTEEVKARLLVNAAGPWVDRVLSASVGLNDVHNVRLVQGSHIVISKKFDDPRAYFFQNKDGRIIFAIPYEEEFTLIGTTDQDYPGDPQDVKISDAEIDYLCAAASEYFAQAVKRSDIVWTYSAVRPLYDDGASKAQEATRDYVLKTDGGEGTAPIVNAFGGKITTYRRLAESMLEKIEEFLGKRGKPWTANAPLPGGDFAANGFDAEVAKLKTAYPFLDARLARRLTRLYGTRARMLLGLARSNADLGRNFGADLYEVEVRYLVQNEWAVTAEDVLWRRTKRGLHLSHEQTAALDEFMRGISRRHVAAAE</sequence>
<evidence type="ECO:0000256" key="2">
    <source>
        <dbReference type="ARBA" id="ARBA00007330"/>
    </source>
</evidence>
<dbReference type="EC" id="1.1.5.3" evidence="6"/>
<evidence type="ECO:0000256" key="6">
    <source>
        <dbReference type="RuleBase" id="RU361217"/>
    </source>
</evidence>
<dbReference type="InterPro" id="IPR036188">
    <property type="entry name" value="FAD/NAD-bd_sf"/>
</dbReference>
<evidence type="ECO:0000256" key="3">
    <source>
        <dbReference type="ARBA" id="ARBA00022630"/>
    </source>
</evidence>
<dbReference type="InterPro" id="IPR031656">
    <property type="entry name" value="DAO_C"/>
</dbReference>
<dbReference type="EMBL" id="VLKT01000002">
    <property type="protein sequence ID" value="TWI42704.1"/>
    <property type="molecule type" value="Genomic_DNA"/>
</dbReference>
<dbReference type="InterPro" id="IPR000447">
    <property type="entry name" value="G3P_DH_FAD-dep"/>
</dbReference>
<evidence type="ECO:0000256" key="4">
    <source>
        <dbReference type="ARBA" id="ARBA00022827"/>
    </source>
</evidence>
<keyword evidence="10" id="KW-1185">Reference proteome</keyword>
<dbReference type="GO" id="GO:0009331">
    <property type="term" value="C:glycerol-3-phosphate dehydrogenase (FAD) complex"/>
    <property type="evidence" value="ECO:0007669"/>
    <property type="project" value="UniProtKB-UniRule"/>
</dbReference>
<keyword evidence="4" id="KW-0274">FAD</keyword>
<dbReference type="PANTHER" id="PTHR11985">
    <property type="entry name" value="GLYCEROL-3-PHOSPHATE DEHYDROGENASE"/>
    <property type="match status" value="1"/>
</dbReference>
<dbReference type="Gene3D" id="3.30.9.10">
    <property type="entry name" value="D-Amino Acid Oxidase, subunit A, domain 2"/>
    <property type="match status" value="1"/>
</dbReference>
<dbReference type="Pfam" id="PF01266">
    <property type="entry name" value="DAO"/>
    <property type="match status" value="1"/>
</dbReference>
<reference evidence="9 10" key="1">
    <citation type="journal article" date="2015" name="Stand. Genomic Sci.">
        <title>Genomic Encyclopedia of Bacterial and Archaeal Type Strains, Phase III: the genomes of soil and plant-associated and newly described type strains.</title>
        <authorList>
            <person name="Whitman W.B."/>
            <person name="Woyke T."/>
            <person name="Klenk H.P."/>
            <person name="Zhou Y."/>
            <person name="Lilburn T.G."/>
            <person name="Beck B.J."/>
            <person name="De Vos P."/>
            <person name="Vandamme P."/>
            <person name="Eisen J.A."/>
            <person name="Garrity G."/>
            <person name="Hugenholtz P."/>
            <person name="Kyrpides N.C."/>
        </authorList>
    </citation>
    <scope>NUCLEOTIDE SEQUENCE [LARGE SCALE GENOMIC DNA]</scope>
    <source>
        <strain evidence="9 10">CGMCC 1.2546</strain>
    </source>
</reference>
<dbReference type="PROSITE" id="PS00978">
    <property type="entry name" value="FAD_G3PDH_2"/>
    <property type="match status" value="1"/>
</dbReference>
<dbReference type="SUPFAM" id="SSF54373">
    <property type="entry name" value="FAD-linked reductases, C-terminal domain"/>
    <property type="match status" value="1"/>
</dbReference>
<dbReference type="Gene3D" id="6.10.250.1890">
    <property type="match status" value="1"/>
</dbReference>
<organism evidence="9 10">
    <name type="scientific">Mesorhizobium tianshanense</name>
    <dbReference type="NCBI Taxonomy" id="39844"/>
    <lineage>
        <taxon>Bacteria</taxon>
        <taxon>Pseudomonadati</taxon>
        <taxon>Pseudomonadota</taxon>
        <taxon>Alphaproteobacteria</taxon>
        <taxon>Hyphomicrobiales</taxon>
        <taxon>Phyllobacteriaceae</taxon>
        <taxon>Mesorhizobium</taxon>
    </lineage>
</organism>
<comment type="cofactor">
    <cofactor evidence="1 6">
        <name>FAD</name>
        <dbReference type="ChEBI" id="CHEBI:57692"/>
    </cofactor>
</comment>
<dbReference type="GO" id="GO:0004368">
    <property type="term" value="F:glycerol-3-phosphate dehydrogenase (quinone) activity"/>
    <property type="evidence" value="ECO:0007669"/>
    <property type="project" value="UniProtKB-EC"/>
</dbReference>
<dbReference type="GO" id="GO:0046168">
    <property type="term" value="P:glycerol-3-phosphate catabolic process"/>
    <property type="evidence" value="ECO:0007669"/>
    <property type="project" value="TreeGrafter"/>
</dbReference>
<name>A0A562PE39_9HYPH</name>
<dbReference type="InterPro" id="IPR006076">
    <property type="entry name" value="FAD-dep_OxRdtase"/>
</dbReference>
<dbReference type="InterPro" id="IPR038299">
    <property type="entry name" value="DAO_C_sf"/>
</dbReference>
<dbReference type="Pfam" id="PF16901">
    <property type="entry name" value="DAO_C"/>
    <property type="match status" value="1"/>
</dbReference>
<dbReference type="Gene3D" id="1.10.8.870">
    <property type="entry name" value="Alpha-glycerophosphate oxidase, cap domain"/>
    <property type="match status" value="1"/>
</dbReference>
<comment type="similarity">
    <text evidence="2 6">Belongs to the FAD-dependent glycerol-3-phosphate dehydrogenase family.</text>
</comment>
<evidence type="ECO:0000256" key="5">
    <source>
        <dbReference type="ARBA" id="ARBA00023002"/>
    </source>
</evidence>